<comment type="function">
    <text evidence="13">GDP-Man:Man(3)GlcNAc(2)-PP-Dol alpha-1,2-mannosyltransferase that operates in the biosynthetic pathway of dolichol-linked oligosaccharides, the glycan precursors employed in protein asparagine (N)-glycosylation. The assembly of dolichol-linked oligosaccharides begins on the cytosolic side of the endoplasmic reticulum membrane and finishes in its lumen. The sequential addition of sugars to dolichol pyrophosphate produces dolichol-linked oligosaccharides containing fourteen sugars, including two GlcNAcs, nine mannoses and three glucoses. Once assembled, the oligosaccharide is transferred from the lipid to nascent proteins by oligosaccharyltransferases. Catalyzes, on the cytoplasmic face of the endoplasmic reticulum, the addition of the fourth and fifth mannose residues to the dolichol-linked oligosaccharide chain, to produce Man(5)GlcNAc(2)-PP-dolichol core oligosaccharide. Man(5)GlcNAc(2)-PP-dolichol is a substrate for ALG3, the following enzyme in the biosynthetic pathway.</text>
</comment>
<keyword evidence="11 14" id="KW-0472">Membrane</keyword>
<comment type="catalytic activity">
    <reaction evidence="12 14">
        <text>an alpha-D-Man-(1-&gt;3)-[alpha-D-Man-(1-&gt;6)]-beta-D-Man-(1-&gt;4)-beta-D-GlcNAc-(1-&gt;4)-alpha-D-GlcNAc-diphospho-di-trans,poly-cis-dolichol + 2 GDP-alpha-D-mannose = an alpha-D-Man-(1-&gt;2)-alpha-D-Man-(1-&gt;2)-alpha-D-Man-(1-&gt;3)-[alpha-D-Man-(1-&gt;6)]-beta-D-Man-(1-&gt;4)-beta-D-GlcNAc-(1-&gt;4)-alpha-D-GlcNAc-diphospho-di-trans,poly-cis-dolichol + 2 GDP + 2 H(+)</text>
        <dbReference type="Rhea" id="RHEA:29523"/>
        <dbReference type="Rhea" id="RHEA-COMP:19515"/>
        <dbReference type="Rhea" id="RHEA-COMP:19516"/>
        <dbReference type="ChEBI" id="CHEBI:15378"/>
        <dbReference type="ChEBI" id="CHEBI:57527"/>
        <dbReference type="ChEBI" id="CHEBI:58189"/>
        <dbReference type="ChEBI" id="CHEBI:132511"/>
        <dbReference type="ChEBI" id="CHEBI:132515"/>
        <dbReference type="EC" id="2.4.1.131"/>
    </reaction>
    <physiologicalReaction direction="left-to-right" evidence="12 14">
        <dbReference type="Rhea" id="RHEA:29524"/>
    </physiologicalReaction>
</comment>
<dbReference type="Proteomes" id="UP000008144">
    <property type="component" value="Chromosome 9"/>
</dbReference>
<dbReference type="UniPathway" id="UPA00378"/>
<dbReference type="CDD" id="cd03806">
    <property type="entry name" value="GT4_ALG11-like"/>
    <property type="match status" value="1"/>
</dbReference>
<evidence type="ECO:0000313" key="18">
    <source>
        <dbReference type="Proteomes" id="UP000008144"/>
    </source>
</evidence>
<dbReference type="GO" id="GO:0004377">
    <property type="term" value="F:GDP-Man:Man(3)GlcNAc(2)-PP-Dol alpha-1,2-mannosyltransferase activity"/>
    <property type="evidence" value="ECO:0000318"/>
    <property type="project" value="GO_Central"/>
</dbReference>
<protein>
    <recommendedName>
        <fullName evidence="5 14">GDP-Man:Man(3)GlcNAc(2)-PP-Dol alpha-1,2-mannosyltransferase</fullName>
        <ecNumber evidence="4 14">2.4.1.131</ecNumber>
    </recommendedName>
</protein>
<evidence type="ECO:0000256" key="11">
    <source>
        <dbReference type="ARBA" id="ARBA00023136"/>
    </source>
</evidence>
<evidence type="ECO:0000256" key="2">
    <source>
        <dbReference type="ARBA" id="ARBA00004922"/>
    </source>
</evidence>
<dbReference type="PANTHER" id="PTHR45919">
    <property type="entry name" value="GDP-MAN:MAN(3)GLCNAC(2)-PP-DOL ALPHA-1,2-MANNOSYLTRANSFERASE"/>
    <property type="match status" value="1"/>
</dbReference>
<evidence type="ECO:0000256" key="5">
    <source>
        <dbReference type="ARBA" id="ARBA00022018"/>
    </source>
</evidence>
<keyword evidence="7 14" id="KW-0808">Transferase</keyword>
<evidence type="ECO:0000256" key="9">
    <source>
        <dbReference type="ARBA" id="ARBA00022824"/>
    </source>
</evidence>
<organism evidence="17 18">
    <name type="scientific">Ciona intestinalis</name>
    <name type="common">Transparent sea squirt</name>
    <name type="synonym">Ascidia intestinalis</name>
    <dbReference type="NCBI Taxonomy" id="7719"/>
    <lineage>
        <taxon>Eukaryota</taxon>
        <taxon>Metazoa</taxon>
        <taxon>Chordata</taxon>
        <taxon>Tunicata</taxon>
        <taxon>Ascidiacea</taxon>
        <taxon>Phlebobranchia</taxon>
        <taxon>Cionidae</taxon>
        <taxon>Ciona</taxon>
    </lineage>
</organism>
<evidence type="ECO:0000259" key="16">
    <source>
        <dbReference type="Pfam" id="PF15924"/>
    </source>
</evidence>
<keyword evidence="10 14" id="KW-1133">Transmembrane helix</keyword>
<dbReference type="Gene3D" id="3.40.50.2000">
    <property type="entry name" value="Glycogen Phosphorylase B"/>
    <property type="match status" value="1"/>
</dbReference>
<reference evidence="17" key="3">
    <citation type="submission" date="2025-08" db="UniProtKB">
        <authorList>
            <consortium name="Ensembl"/>
        </authorList>
    </citation>
    <scope>IDENTIFICATION</scope>
</reference>
<name>F6W318_CIOIN</name>
<dbReference type="InParanoid" id="F6W318"/>
<keyword evidence="9 14" id="KW-0256">Endoplasmic reticulum</keyword>
<dbReference type="InterPro" id="IPR031814">
    <property type="entry name" value="ALG11_N"/>
</dbReference>
<dbReference type="SUPFAM" id="SSF53756">
    <property type="entry name" value="UDP-Glycosyltransferase/glycogen phosphorylase"/>
    <property type="match status" value="1"/>
</dbReference>
<dbReference type="GO" id="GO:0006488">
    <property type="term" value="P:dolichol-linked oligosaccharide biosynthetic process"/>
    <property type="evidence" value="ECO:0000318"/>
    <property type="project" value="GO_Central"/>
</dbReference>
<gene>
    <name evidence="17" type="primary">LOC100180498</name>
</gene>
<dbReference type="GO" id="GO:0005789">
    <property type="term" value="C:endoplasmic reticulum membrane"/>
    <property type="evidence" value="ECO:0000318"/>
    <property type="project" value="GO_Central"/>
</dbReference>
<dbReference type="HOGENOM" id="CLU_017896_1_1_1"/>
<feature type="domain" description="ALG11 mannosyltransferase N-terminal" evidence="16">
    <location>
        <begin position="42"/>
        <end position="248"/>
    </location>
</feature>
<reference evidence="17" key="4">
    <citation type="submission" date="2025-09" db="UniProtKB">
        <authorList>
            <consortium name="Ensembl"/>
        </authorList>
    </citation>
    <scope>IDENTIFICATION</scope>
</reference>
<comment type="similarity">
    <text evidence="3 14">Belongs to the glycosyltransferase group 1 family. Glycosyltransferase 4 subfamily.</text>
</comment>
<evidence type="ECO:0000256" key="4">
    <source>
        <dbReference type="ARBA" id="ARBA00012645"/>
    </source>
</evidence>
<reference evidence="17" key="2">
    <citation type="journal article" date="2008" name="Genome Biol.">
        <title>Improved genome assembly and evidence-based global gene model set for the chordate Ciona intestinalis: new insight into intron and operon populations.</title>
        <authorList>
            <person name="Satou Y."/>
            <person name="Mineta K."/>
            <person name="Ogasawara M."/>
            <person name="Sasakura Y."/>
            <person name="Shoguchi E."/>
            <person name="Ueno K."/>
            <person name="Yamada L."/>
            <person name="Matsumoto J."/>
            <person name="Wasserscheid J."/>
            <person name="Dewar K."/>
            <person name="Wiley G.B."/>
            <person name="Macmil S.L."/>
            <person name="Roe B.A."/>
            <person name="Zeller R.W."/>
            <person name="Hastings K.E."/>
            <person name="Lemaire P."/>
            <person name="Lindquist E."/>
            <person name="Endo T."/>
            <person name="Hotta K."/>
            <person name="Inaba K."/>
        </authorList>
    </citation>
    <scope>NUCLEOTIDE SEQUENCE [LARGE SCALE GENOMIC DNA]</scope>
    <source>
        <strain evidence="17">wild type</strain>
    </source>
</reference>
<dbReference type="InterPro" id="IPR001296">
    <property type="entry name" value="Glyco_trans_1"/>
</dbReference>
<feature type="transmembrane region" description="Helical" evidence="14">
    <location>
        <begin position="12"/>
        <end position="32"/>
    </location>
</feature>
<dbReference type="Ensembl" id="ENSCINT00000024041.2">
    <property type="protein sequence ID" value="ENSCINP00000023795.2"/>
    <property type="gene ID" value="ENSCING00000012841.2"/>
</dbReference>
<dbReference type="FunCoup" id="F6W318">
    <property type="interactions" value="140"/>
</dbReference>
<feature type="domain" description="Glycosyl transferase family 1" evidence="15">
    <location>
        <begin position="282"/>
        <end position="445"/>
    </location>
</feature>
<keyword evidence="6 14" id="KW-0328">Glycosyltransferase</keyword>
<evidence type="ECO:0000256" key="1">
    <source>
        <dbReference type="ARBA" id="ARBA00004389"/>
    </source>
</evidence>
<evidence type="ECO:0000256" key="13">
    <source>
        <dbReference type="ARBA" id="ARBA00045128"/>
    </source>
</evidence>
<evidence type="ECO:0000256" key="12">
    <source>
        <dbReference type="ARBA" id="ARBA00045065"/>
    </source>
</evidence>
<keyword evidence="18" id="KW-1185">Reference proteome</keyword>
<evidence type="ECO:0000259" key="15">
    <source>
        <dbReference type="Pfam" id="PF00534"/>
    </source>
</evidence>
<proteinExistence type="inferred from homology"/>
<evidence type="ECO:0000256" key="3">
    <source>
        <dbReference type="ARBA" id="ARBA00009481"/>
    </source>
</evidence>
<dbReference type="OMA" id="ARLYGWV"/>
<comment type="pathway">
    <text evidence="2 14">Protein modification; protein glycosylation.</text>
</comment>
<dbReference type="AlphaFoldDB" id="F6W318"/>
<keyword evidence="8 14" id="KW-0812">Transmembrane</keyword>
<evidence type="ECO:0000256" key="10">
    <source>
        <dbReference type="ARBA" id="ARBA00022989"/>
    </source>
</evidence>
<reference evidence="18" key="1">
    <citation type="journal article" date="2002" name="Science">
        <title>The draft genome of Ciona intestinalis: insights into chordate and vertebrate origins.</title>
        <authorList>
            <person name="Dehal P."/>
            <person name="Satou Y."/>
            <person name="Campbell R.K."/>
            <person name="Chapman J."/>
            <person name="Degnan B."/>
            <person name="De Tomaso A."/>
            <person name="Davidson B."/>
            <person name="Di Gregorio A."/>
            <person name="Gelpke M."/>
            <person name="Goodstein D.M."/>
            <person name="Harafuji N."/>
            <person name="Hastings K.E."/>
            <person name="Ho I."/>
            <person name="Hotta K."/>
            <person name="Huang W."/>
            <person name="Kawashima T."/>
            <person name="Lemaire P."/>
            <person name="Martinez D."/>
            <person name="Meinertzhagen I.A."/>
            <person name="Necula S."/>
            <person name="Nonaka M."/>
            <person name="Putnam N."/>
            <person name="Rash S."/>
            <person name="Saiga H."/>
            <person name="Satake M."/>
            <person name="Terry A."/>
            <person name="Yamada L."/>
            <person name="Wang H.G."/>
            <person name="Awazu S."/>
            <person name="Azumi K."/>
            <person name="Boore J."/>
            <person name="Branno M."/>
            <person name="Chin-Bow S."/>
            <person name="DeSantis R."/>
            <person name="Doyle S."/>
            <person name="Francino P."/>
            <person name="Keys D.N."/>
            <person name="Haga S."/>
            <person name="Hayashi H."/>
            <person name="Hino K."/>
            <person name="Imai K.S."/>
            <person name="Inaba K."/>
            <person name="Kano S."/>
            <person name="Kobayashi K."/>
            <person name="Kobayashi M."/>
            <person name="Lee B.I."/>
            <person name="Makabe K.W."/>
            <person name="Manohar C."/>
            <person name="Matassi G."/>
            <person name="Medina M."/>
            <person name="Mochizuki Y."/>
            <person name="Mount S."/>
            <person name="Morishita T."/>
            <person name="Miura S."/>
            <person name="Nakayama A."/>
            <person name="Nishizaka S."/>
            <person name="Nomoto H."/>
            <person name="Ohta F."/>
            <person name="Oishi K."/>
            <person name="Rigoutsos I."/>
            <person name="Sano M."/>
            <person name="Sasaki A."/>
            <person name="Sasakura Y."/>
            <person name="Shoguchi E."/>
            <person name="Shin-i T."/>
            <person name="Spagnuolo A."/>
            <person name="Stainier D."/>
            <person name="Suzuki M.M."/>
            <person name="Tassy O."/>
            <person name="Takatori N."/>
            <person name="Tokuoka M."/>
            <person name="Yagi K."/>
            <person name="Yoshizaki F."/>
            <person name="Wada S."/>
            <person name="Zhang C."/>
            <person name="Hyatt P.D."/>
            <person name="Larimer F."/>
            <person name="Detter C."/>
            <person name="Doggett N."/>
            <person name="Glavina T."/>
            <person name="Hawkins T."/>
            <person name="Richardson P."/>
            <person name="Lucas S."/>
            <person name="Kohara Y."/>
            <person name="Levine M."/>
            <person name="Satoh N."/>
            <person name="Rokhsar D.S."/>
        </authorList>
    </citation>
    <scope>NUCLEOTIDE SEQUENCE [LARGE SCALE GENOMIC DNA]</scope>
</reference>
<dbReference type="EMBL" id="EAAA01003014">
    <property type="status" value="NOT_ANNOTATED_CDS"/>
    <property type="molecule type" value="Genomic_DNA"/>
</dbReference>
<dbReference type="Pfam" id="PF00534">
    <property type="entry name" value="Glycos_transf_1"/>
    <property type="match status" value="1"/>
</dbReference>
<dbReference type="STRING" id="7719.ENSCINP00000023795"/>
<dbReference type="EC" id="2.4.1.131" evidence="4 14"/>
<evidence type="ECO:0000256" key="6">
    <source>
        <dbReference type="ARBA" id="ARBA00022676"/>
    </source>
</evidence>
<dbReference type="Pfam" id="PF15924">
    <property type="entry name" value="ALG11_N"/>
    <property type="match status" value="1"/>
</dbReference>
<evidence type="ECO:0000256" key="14">
    <source>
        <dbReference type="RuleBase" id="RU367051"/>
    </source>
</evidence>
<evidence type="ECO:0000313" key="17">
    <source>
        <dbReference type="Ensembl" id="ENSCINP00000023795.2"/>
    </source>
</evidence>
<evidence type="ECO:0000256" key="7">
    <source>
        <dbReference type="ARBA" id="ARBA00022679"/>
    </source>
</evidence>
<comment type="subcellular location">
    <subcellularLocation>
        <location evidence="1">Endoplasmic reticulum membrane</location>
        <topology evidence="1">Single-pass membrane protein</topology>
    </subcellularLocation>
</comment>
<feature type="transmembrane region" description="Helical" evidence="14">
    <location>
        <begin position="123"/>
        <end position="145"/>
    </location>
</feature>
<evidence type="ECO:0000256" key="8">
    <source>
        <dbReference type="ARBA" id="ARBA00022692"/>
    </source>
</evidence>
<dbReference type="InterPro" id="IPR038013">
    <property type="entry name" value="ALG11"/>
</dbReference>
<dbReference type="GeneTree" id="ENSGT00550000075118"/>
<sequence length="483" mass="53764">CYPNMICVLTTGIAVTFCIILPCLACLKILVLNRKWRRGSQKVIGFFHPYCNAGGGGERVLWCAVRAIQESHPGVKCVVYTGDITSTASQILNKASSTFGITLSNSVDFVFLRRRRWVEATRYPILTLLGQSMGSVWLGVEALLACPPDVFLDTMGYAFTLPLFKYIGGCRTGCYVHYPTISTDMLNVVECQNDSFNNRKLIARSKLLTKCKLIYYRAFAFMYGVAGRCSEAVLTNSSWTLNHINQIWKCQQITSIVFPPCDISGFLEIPLTRKPTQDILGEKYEGKLIVLSIAQFRPEKNHSLQVESFHKFLSICEDPSKHLLLMVGGCRNEGDESRVAELKSLISKLNLQEKVEIRTNISFGELKDLLSVAHVGIHTMSNEHFGIGVVEFQAAGVIALANNSGGPKMDIVKEIQGCQTGFLAHDVTTYSEALRDIYSLTVEKRTEILGSARAACKRFSEQEFKQHFLAAISPVLVSRPKTE</sequence>
<accession>F6W318</accession>
<dbReference type="PANTHER" id="PTHR45919:SF1">
    <property type="entry name" value="GDP-MAN:MAN(3)GLCNAC(2)-PP-DOL ALPHA-1,2-MANNOSYLTRANSFERASE"/>
    <property type="match status" value="1"/>
</dbReference>